<dbReference type="InterPro" id="IPR056174">
    <property type="entry name" value="SpoVR_N"/>
</dbReference>
<dbReference type="InterPro" id="IPR057008">
    <property type="entry name" value="SpoVR-like_C"/>
</dbReference>
<comment type="caution">
    <text evidence="3">The sequence shown here is derived from an EMBL/GenBank/DDBJ whole genome shotgun (WGS) entry which is preliminary data.</text>
</comment>
<dbReference type="InterPro" id="IPR007390">
    <property type="entry name" value="Spore_V_R"/>
</dbReference>
<dbReference type="Pfam" id="PF04293">
    <property type="entry name" value="SpoVR"/>
    <property type="match status" value="1"/>
</dbReference>
<evidence type="ECO:0000259" key="2">
    <source>
        <dbReference type="Pfam" id="PF24755"/>
    </source>
</evidence>
<feature type="domain" description="SpoVR-like C-terminal" evidence="2">
    <location>
        <begin position="402"/>
        <end position="436"/>
    </location>
</feature>
<accession>A0A0W8E5W5</accession>
<name>A0A0W8E5W5_9ZZZZ</name>
<proteinExistence type="predicted"/>
<dbReference type="AlphaFoldDB" id="A0A0W8E5W5"/>
<organism evidence="3">
    <name type="scientific">hydrocarbon metagenome</name>
    <dbReference type="NCBI Taxonomy" id="938273"/>
    <lineage>
        <taxon>unclassified sequences</taxon>
        <taxon>metagenomes</taxon>
        <taxon>ecological metagenomes</taxon>
    </lineage>
</organism>
<dbReference type="EMBL" id="LNQE01001869">
    <property type="protein sequence ID" value="KUG03747.1"/>
    <property type="molecule type" value="Genomic_DNA"/>
</dbReference>
<evidence type="ECO:0000313" key="3">
    <source>
        <dbReference type="EMBL" id="KUG03747.1"/>
    </source>
</evidence>
<reference evidence="3" key="1">
    <citation type="journal article" date="2015" name="Proc. Natl. Acad. Sci. U.S.A.">
        <title>Networks of energetic and metabolic interactions define dynamics in microbial communities.</title>
        <authorList>
            <person name="Embree M."/>
            <person name="Liu J.K."/>
            <person name="Al-Bassam M.M."/>
            <person name="Zengler K."/>
        </authorList>
    </citation>
    <scope>NUCLEOTIDE SEQUENCE</scope>
</reference>
<feature type="domain" description="SpoVR protein-like N-terminal" evidence="1">
    <location>
        <begin position="4"/>
        <end position="386"/>
    </location>
</feature>
<evidence type="ECO:0000259" key="1">
    <source>
        <dbReference type="Pfam" id="PF04293"/>
    </source>
</evidence>
<dbReference type="PANTHER" id="PTHR30029:SF2">
    <property type="entry name" value="STAGE V SPORULATION PROTEIN R"/>
    <property type="match status" value="1"/>
</dbReference>
<dbReference type="PANTHER" id="PTHR30029">
    <property type="entry name" value="STAGE V SPORULATION PROTEIN R"/>
    <property type="match status" value="1"/>
</dbReference>
<protein>
    <submittedName>
        <fullName evidence="3">Spovr-like protein</fullName>
    </submittedName>
</protein>
<sequence>MVEYTIADLEHYNHIIEETADNFGLDCYPQEFEICNYEDMLSYEAYSGMPSRYPHWSFGKAWERKKTFYRYNLIGLPYEMVINSNPCLAYLMKENTLALQVLTIAHVYGHNDFFKNNRLFRDGTRAEYAAEMFKSHANRISDYIADPSIGYDRVERILDAAHALRFQVYRISNEKHLSPDETKKILMDKYYHSGQHENPLIKDNKGDRAPDWDKVPLEPEEDILLFLIRYARLAEWEKDIINIVRTEVQYFMPQIETKIMNEGWASFWHYKILNQLNLPQSMHLEFIKRHNQVIASHPGTLNPYHLGFQMFSKLERESENSQRIFDIREQERDVSFLRRYLDEELCRELNLFEFEKDKDDYVISEISDDTGWKKVRNTLIMSVGMNGIPMIKVKEIGTGNILNLEHEWDGRELLEDYAHHTLKYVARLWGHKVRLRIHGAFKILESDGD</sequence>
<dbReference type="Pfam" id="PF24755">
    <property type="entry name" value="SpoVR_C"/>
    <property type="match status" value="1"/>
</dbReference>
<gene>
    <name evidence="3" type="ORF">ASZ90_018840</name>
</gene>